<organism evidence="10 11">
    <name type="scientific">Artemisia annua</name>
    <name type="common">Sweet wormwood</name>
    <dbReference type="NCBI Taxonomy" id="35608"/>
    <lineage>
        <taxon>Eukaryota</taxon>
        <taxon>Viridiplantae</taxon>
        <taxon>Streptophyta</taxon>
        <taxon>Embryophyta</taxon>
        <taxon>Tracheophyta</taxon>
        <taxon>Spermatophyta</taxon>
        <taxon>Magnoliopsida</taxon>
        <taxon>eudicotyledons</taxon>
        <taxon>Gunneridae</taxon>
        <taxon>Pentapetalae</taxon>
        <taxon>asterids</taxon>
        <taxon>campanulids</taxon>
        <taxon>Asterales</taxon>
        <taxon>Asteraceae</taxon>
        <taxon>Asteroideae</taxon>
        <taxon>Anthemideae</taxon>
        <taxon>Artemisiinae</taxon>
        <taxon>Artemisia</taxon>
    </lineage>
</organism>
<dbReference type="PROSITE" id="PS00503">
    <property type="entry name" value="PECTINESTERASE_2"/>
    <property type="match status" value="1"/>
</dbReference>
<dbReference type="PANTHER" id="PTHR31321">
    <property type="entry name" value="ACYL-COA THIOESTER HYDROLASE YBHC-RELATED"/>
    <property type="match status" value="1"/>
</dbReference>
<gene>
    <name evidence="10" type="ORF">CTI12_AA162140</name>
</gene>
<dbReference type="UniPathway" id="UPA00545">
    <property type="reaction ID" value="UER00823"/>
</dbReference>
<dbReference type="Pfam" id="PF01095">
    <property type="entry name" value="Pectinesterase"/>
    <property type="match status" value="1"/>
</dbReference>
<dbReference type="EC" id="3.1.1.11" evidence="3 8"/>
<evidence type="ECO:0000256" key="5">
    <source>
        <dbReference type="ARBA" id="ARBA00023085"/>
    </source>
</evidence>
<evidence type="ECO:0000256" key="6">
    <source>
        <dbReference type="ARBA" id="ARBA00047928"/>
    </source>
</evidence>
<dbReference type="InterPro" id="IPR000070">
    <property type="entry name" value="Pectinesterase_cat"/>
</dbReference>
<name>A0A2U1MGS1_ARTAN</name>
<sequence>MAKLLAQRENVEVTIVTTPVNAIRYGPTLQQHINYGLPVCFLELPFAGVENGLPEGCESADALPGLQSLPNFSVAVDMLQHRLEERFETLKPRPSCILSDKYMLWSADTAAKYKIPRIVFDGMSCFKQLCTHHLYASNVYNEVPESQPFFLPGLPDRIEITKAQLPPEFNHSPIASSEHLKRVRETESKAYGMVINSFEELEQEYQYTHPARILNHNLYSKNMTTKQSILFWLSVTAIALLSIYTKNLTISSSISLPRFTTTSIKKVIEKSGIYEFLSFIRKIFNYLRTGHWVTCDASKWKSPLIEKYGVTLVLTVDQKGCGKEKIEIKKTKSNLIVQGQGYQNTFLTWNDTAASSNGTVYSYSVGVYAPKFFAYSISFKNTNPAPPTDAAGKQAVALRVKGDQSAFVNCGFYGYQDTLHADVGRHYFKNCFIEGSVDFIFGNGRSLFENCTLNTVASGPSINGAIAAQQRASLAEKTGFSFVNCRIQGKGLVWLGRAWGVYSTTVFIKTSMTEIVAPEGWNNWKDPSRDQKVFFGEHACTGPGANSKSRVKYAKQLSVEEATPYMDISYIDGKEWIPHDIDNI</sequence>
<keyword evidence="10" id="KW-0456">Lyase</keyword>
<dbReference type="GO" id="GO:0042545">
    <property type="term" value="P:cell wall modification"/>
    <property type="evidence" value="ECO:0007669"/>
    <property type="project" value="UniProtKB-UniRule"/>
</dbReference>
<dbReference type="SUPFAM" id="SSF51126">
    <property type="entry name" value="Pectin lyase-like"/>
    <property type="match status" value="1"/>
</dbReference>
<comment type="caution">
    <text evidence="10">The sequence shown here is derived from an EMBL/GenBank/DDBJ whole genome shotgun (WGS) entry which is preliminary data.</text>
</comment>
<evidence type="ECO:0000256" key="3">
    <source>
        <dbReference type="ARBA" id="ARBA00013229"/>
    </source>
</evidence>
<dbReference type="STRING" id="35608.A0A2U1MGS1"/>
<evidence type="ECO:0000256" key="7">
    <source>
        <dbReference type="PROSITE-ProRule" id="PRU10040"/>
    </source>
</evidence>
<reference evidence="10 11" key="1">
    <citation type="journal article" date="2018" name="Mol. Plant">
        <title>The genome of Artemisia annua provides insight into the evolution of Asteraceae family and artemisinin biosynthesis.</title>
        <authorList>
            <person name="Shen Q."/>
            <person name="Zhang L."/>
            <person name="Liao Z."/>
            <person name="Wang S."/>
            <person name="Yan T."/>
            <person name="Shi P."/>
            <person name="Liu M."/>
            <person name="Fu X."/>
            <person name="Pan Q."/>
            <person name="Wang Y."/>
            <person name="Lv Z."/>
            <person name="Lu X."/>
            <person name="Zhang F."/>
            <person name="Jiang W."/>
            <person name="Ma Y."/>
            <person name="Chen M."/>
            <person name="Hao X."/>
            <person name="Li L."/>
            <person name="Tang Y."/>
            <person name="Lv G."/>
            <person name="Zhou Y."/>
            <person name="Sun X."/>
            <person name="Brodelius P.E."/>
            <person name="Rose J.K.C."/>
            <person name="Tang K."/>
        </authorList>
    </citation>
    <scope>NUCLEOTIDE SEQUENCE [LARGE SCALE GENOMIC DNA]</scope>
    <source>
        <strain evidence="11">cv. Huhao1</strain>
        <tissue evidence="10">Leaf</tissue>
    </source>
</reference>
<feature type="active site" evidence="7">
    <location>
        <position position="438"/>
    </location>
</feature>
<proteinExistence type="inferred from homology"/>
<comment type="similarity">
    <text evidence="2">Belongs to the pectinesterase family.</text>
</comment>
<comment type="catalytic activity">
    <reaction evidence="6 8">
        <text>[(1-&gt;4)-alpha-D-galacturonosyl methyl ester](n) + n H2O = [(1-&gt;4)-alpha-D-galacturonosyl](n) + n methanol + n H(+)</text>
        <dbReference type="Rhea" id="RHEA:22380"/>
        <dbReference type="Rhea" id="RHEA-COMP:14570"/>
        <dbReference type="Rhea" id="RHEA-COMP:14573"/>
        <dbReference type="ChEBI" id="CHEBI:15377"/>
        <dbReference type="ChEBI" id="CHEBI:15378"/>
        <dbReference type="ChEBI" id="CHEBI:17790"/>
        <dbReference type="ChEBI" id="CHEBI:140522"/>
        <dbReference type="ChEBI" id="CHEBI:140523"/>
        <dbReference type="EC" id="3.1.1.11"/>
    </reaction>
</comment>
<evidence type="ECO:0000256" key="1">
    <source>
        <dbReference type="ARBA" id="ARBA00005184"/>
    </source>
</evidence>
<dbReference type="InterPro" id="IPR033131">
    <property type="entry name" value="Pectinesterase_Asp_AS"/>
</dbReference>
<evidence type="ECO:0000313" key="11">
    <source>
        <dbReference type="Proteomes" id="UP000245207"/>
    </source>
</evidence>
<dbReference type="GO" id="GO:0030599">
    <property type="term" value="F:pectinesterase activity"/>
    <property type="evidence" value="ECO:0007669"/>
    <property type="project" value="UniProtKB-UniRule"/>
</dbReference>
<keyword evidence="11" id="KW-1185">Reference proteome</keyword>
<dbReference type="Proteomes" id="UP000245207">
    <property type="component" value="Unassembled WGS sequence"/>
</dbReference>
<dbReference type="Gene3D" id="2.160.20.10">
    <property type="entry name" value="Single-stranded right-handed beta-helix, Pectin lyase-like"/>
    <property type="match status" value="1"/>
</dbReference>
<evidence type="ECO:0000259" key="9">
    <source>
        <dbReference type="Pfam" id="PF01095"/>
    </source>
</evidence>
<evidence type="ECO:0000256" key="2">
    <source>
        <dbReference type="ARBA" id="ARBA00008891"/>
    </source>
</evidence>
<dbReference type="AlphaFoldDB" id="A0A2U1MGS1"/>
<accession>A0A2U1MGS1</accession>
<dbReference type="GO" id="GO:0016829">
    <property type="term" value="F:lyase activity"/>
    <property type="evidence" value="ECO:0007669"/>
    <property type="project" value="UniProtKB-KW"/>
</dbReference>
<evidence type="ECO:0000256" key="4">
    <source>
        <dbReference type="ARBA" id="ARBA00022801"/>
    </source>
</evidence>
<evidence type="ECO:0000256" key="8">
    <source>
        <dbReference type="RuleBase" id="RU000589"/>
    </source>
</evidence>
<protein>
    <recommendedName>
        <fullName evidence="3 8">Pectinesterase</fullName>
        <ecNumber evidence="3 8">3.1.1.11</ecNumber>
    </recommendedName>
</protein>
<dbReference type="SUPFAM" id="SSF53756">
    <property type="entry name" value="UDP-Glycosyltransferase/glycogen phosphorylase"/>
    <property type="match status" value="1"/>
</dbReference>
<dbReference type="EMBL" id="PKPP01005343">
    <property type="protein sequence ID" value="PWA60483.1"/>
    <property type="molecule type" value="Genomic_DNA"/>
</dbReference>
<dbReference type="PANTHER" id="PTHR31321:SF138">
    <property type="entry name" value="PECTINESTERASE"/>
    <property type="match status" value="1"/>
</dbReference>
<dbReference type="InterPro" id="IPR011050">
    <property type="entry name" value="Pectin_lyase_fold/virulence"/>
</dbReference>
<keyword evidence="4 8" id="KW-0378">Hydrolase</keyword>
<comment type="pathway">
    <text evidence="1 8">Glycan metabolism; pectin degradation; 2-dehydro-3-deoxy-D-gluconate from pectin: step 1/5.</text>
</comment>
<feature type="domain" description="Pectinesterase catalytic" evidence="9">
    <location>
        <begin position="311"/>
        <end position="573"/>
    </location>
</feature>
<dbReference type="OrthoDB" id="5835829at2759"/>
<keyword evidence="5 8" id="KW-0063">Aspartyl esterase</keyword>
<dbReference type="InterPro" id="IPR012334">
    <property type="entry name" value="Pectin_lyas_fold"/>
</dbReference>
<evidence type="ECO:0000313" key="10">
    <source>
        <dbReference type="EMBL" id="PWA60483.1"/>
    </source>
</evidence>
<dbReference type="GO" id="GO:0045490">
    <property type="term" value="P:pectin catabolic process"/>
    <property type="evidence" value="ECO:0007669"/>
    <property type="project" value="UniProtKB-UniRule"/>
</dbReference>
<dbReference type="Gene3D" id="3.40.50.2000">
    <property type="entry name" value="Glycogen Phosphorylase B"/>
    <property type="match status" value="1"/>
</dbReference>